<reference evidence="2 3" key="1">
    <citation type="submission" date="2017-08" db="EMBL/GenBank/DDBJ databases">
        <title>Infants hospitalized years apart are colonized by the same room-sourced microbial strains.</title>
        <authorList>
            <person name="Brooks B."/>
            <person name="Olm M.R."/>
            <person name="Firek B.A."/>
            <person name="Baker R."/>
            <person name="Thomas B.C."/>
            <person name="Morowitz M.J."/>
            <person name="Banfield J.F."/>
        </authorList>
    </citation>
    <scope>NUCLEOTIDE SEQUENCE [LARGE SCALE GENOMIC DNA]</scope>
    <source>
        <strain evidence="2">S2_003_000_R2_14</strain>
    </source>
</reference>
<organism evidence="2 3">
    <name type="scientific">Archangium gephyra</name>
    <dbReference type="NCBI Taxonomy" id="48"/>
    <lineage>
        <taxon>Bacteria</taxon>
        <taxon>Pseudomonadati</taxon>
        <taxon>Myxococcota</taxon>
        <taxon>Myxococcia</taxon>
        <taxon>Myxococcales</taxon>
        <taxon>Cystobacterineae</taxon>
        <taxon>Archangiaceae</taxon>
        <taxon>Archangium</taxon>
    </lineage>
</organism>
<dbReference type="EMBL" id="QFQP01000002">
    <property type="protein sequence ID" value="PZR17362.1"/>
    <property type="molecule type" value="Genomic_DNA"/>
</dbReference>
<sequence length="281" mass="29252">MKRVALSSALFLAACGGGTEMPPPEHTHDAVTELRFAAKVGAQNFACGSTYTLGTTATQYKPRDLRFYVSNVALIDEDGAEVPFKLTANDFQGEDVGLLDFEDASGECANGTAALNTKLVGSAPGGHYKSVVFTLGLPFALNHKDATAAAKPLDSSAMFWSWAMGYKFLKLEGVTTGLPSGHNVHIGSTGCMAGSDPNSITGCSAENRARITLSDYAPTTSTIVFDVEKLLAGSDLDVNQAGAPGCMSGATDTDCPPIFERIGLPFGSAAATTQTTFSITN</sequence>
<evidence type="ECO:0000313" key="3">
    <source>
        <dbReference type="Proteomes" id="UP000249061"/>
    </source>
</evidence>
<dbReference type="InterPro" id="IPR023977">
    <property type="entry name" value="MbnP-like"/>
</dbReference>
<dbReference type="NCBIfam" id="TIGR04052">
    <property type="entry name" value="MbnP_like_WxW"/>
    <property type="match status" value="1"/>
</dbReference>
<dbReference type="Proteomes" id="UP000249061">
    <property type="component" value="Unassembled WGS sequence"/>
</dbReference>
<dbReference type="AlphaFoldDB" id="A0A2W5TRV0"/>
<dbReference type="Pfam" id="PF20243">
    <property type="entry name" value="MbnP"/>
    <property type="match status" value="1"/>
</dbReference>
<proteinExistence type="predicted"/>
<protein>
    <submittedName>
        <fullName evidence="2">Metallo-mystery pair system four-Cys motif protein</fullName>
    </submittedName>
</protein>
<gene>
    <name evidence="2" type="ORF">DI536_03290</name>
</gene>
<dbReference type="PROSITE" id="PS51257">
    <property type="entry name" value="PROKAR_LIPOPROTEIN"/>
    <property type="match status" value="1"/>
</dbReference>
<dbReference type="InterPro" id="IPR046863">
    <property type="entry name" value="MbnP-like_dom"/>
</dbReference>
<accession>A0A2W5TRV0</accession>
<evidence type="ECO:0000313" key="2">
    <source>
        <dbReference type="EMBL" id="PZR17362.1"/>
    </source>
</evidence>
<name>A0A2W5TRV0_9BACT</name>
<evidence type="ECO:0000259" key="1">
    <source>
        <dbReference type="Pfam" id="PF20243"/>
    </source>
</evidence>
<feature type="domain" description="Copper-binding protein MbnP-like" evidence="1">
    <location>
        <begin position="33"/>
        <end position="248"/>
    </location>
</feature>
<comment type="caution">
    <text evidence="2">The sequence shown here is derived from an EMBL/GenBank/DDBJ whole genome shotgun (WGS) entry which is preliminary data.</text>
</comment>